<evidence type="ECO:0000259" key="4">
    <source>
        <dbReference type="Pfam" id="PF00685"/>
    </source>
</evidence>
<feature type="domain" description="Sulfotransferase" evidence="4">
    <location>
        <begin position="75"/>
        <end position="324"/>
    </location>
</feature>
<evidence type="ECO:0000256" key="3">
    <source>
        <dbReference type="SAM" id="Phobius"/>
    </source>
</evidence>
<dbReference type="AlphaFoldDB" id="A0A1B6GG89"/>
<dbReference type="SUPFAM" id="SSF52540">
    <property type="entry name" value="P-loop containing nucleoside triphosphate hydrolases"/>
    <property type="match status" value="1"/>
</dbReference>
<gene>
    <name evidence="5" type="ORF">g.11782</name>
</gene>
<organism evidence="5">
    <name type="scientific">Cuerna arida</name>
    <dbReference type="NCBI Taxonomy" id="1464854"/>
    <lineage>
        <taxon>Eukaryota</taxon>
        <taxon>Metazoa</taxon>
        <taxon>Ecdysozoa</taxon>
        <taxon>Arthropoda</taxon>
        <taxon>Hexapoda</taxon>
        <taxon>Insecta</taxon>
        <taxon>Pterygota</taxon>
        <taxon>Neoptera</taxon>
        <taxon>Paraneoptera</taxon>
        <taxon>Hemiptera</taxon>
        <taxon>Auchenorrhyncha</taxon>
        <taxon>Membracoidea</taxon>
        <taxon>Cicadellidae</taxon>
        <taxon>Cicadellinae</taxon>
        <taxon>Proconiini</taxon>
        <taxon>Cuerna</taxon>
    </lineage>
</organism>
<dbReference type="Gene3D" id="3.40.50.300">
    <property type="entry name" value="P-loop containing nucleotide triphosphate hydrolases"/>
    <property type="match status" value="1"/>
</dbReference>
<evidence type="ECO:0000313" key="5">
    <source>
        <dbReference type="EMBL" id="JAS61459.1"/>
    </source>
</evidence>
<comment type="similarity">
    <text evidence="1">Belongs to the sulfotransferase 1 family.</text>
</comment>
<dbReference type="EMBL" id="GECZ01008310">
    <property type="protein sequence ID" value="JAS61459.1"/>
    <property type="molecule type" value="Transcribed_RNA"/>
</dbReference>
<keyword evidence="3" id="KW-0812">Transmembrane</keyword>
<name>A0A1B6GG89_9HEMI</name>
<sequence length="334" mass="39154">LLVWFSTIFVILFLISYQVMELSYSPLTDDVSRRVQDACVEAMPAGEMIVSPPGVVLPKNFRNYAQRILDLEVRKDDIWVISFPKCGSTWTQEMVWLLKNDIDFEKAKSKYLYLRFPFLEYKALNAEGNSVPDTIHNVEIMESPRLIKTHLPVELLPRQIWTKNPKVIYVSRNPYDAAISYFHHHRIWNNYQGSQELFLRAFVEDKVVYSPFWNHVKSYQALRNNENMLFIAFEDMKKDLAKVMKEVGDFLEVTYTKDQEAALLDHLSFASMKNNSAVNFEADIREMQRAGDVRFMREGQVGLWKKVLSPEFTKLFEEWTSKYLNEADRQGISC</sequence>
<keyword evidence="3" id="KW-1133">Transmembrane helix</keyword>
<keyword evidence="2" id="KW-0808">Transferase</keyword>
<dbReference type="PANTHER" id="PTHR11783">
    <property type="entry name" value="SULFOTRANSFERASE SULT"/>
    <property type="match status" value="1"/>
</dbReference>
<proteinExistence type="inferred from homology"/>
<dbReference type="InterPro" id="IPR000863">
    <property type="entry name" value="Sulfotransferase_dom"/>
</dbReference>
<feature type="non-terminal residue" evidence="5">
    <location>
        <position position="1"/>
    </location>
</feature>
<evidence type="ECO:0000256" key="2">
    <source>
        <dbReference type="ARBA" id="ARBA00022679"/>
    </source>
</evidence>
<dbReference type="GO" id="GO:0008146">
    <property type="term" value="F:sulfotransferase activity"/>
    <property type="evidence" value="ECO:0007669"/>
    <property type="project" value="InterPro"/>
</dbReference>
<dbReference type="InterPro" id="IPR027417">
    <property type="entry name" value="P-loop_NTPase"/>
</dbReference>
<dbReference type="Pfam" id="PF00685">
    <property type="entry name" value="Sulfotransfer_1"/>
    <property type="match status" value="1"/>
</dbReference>
<protein>
    <recommendedName>
        <fullName evidence="4">Sulfotransferase domain-containing protein</fullName>
    </recommendedName>
</protein>
<evidence type="ECO:0000256" key="1">
    <source>
        <dbReference type="ARBA" id="ARBA00005771"/>
    </source>
</evidence>
<reference evidence="5" key="1">
    <citation type="submission" date="2015-11" db="EMBL/GenBank/DDBJ databases">
        <title>De novo transcriptome assembly of four potential Pierce s Disease insect vectors from Arizona vineyards.</title>
        <authorList>
            <person name="Tassone E.E."/>
        </authorList>
    </citation>
    <scope>NUCLEOTIDE SEQUENCE</scope>
</reference>
<feature type="transmembrane region" description="Helical" evidence="3">
    <location>
        <begin position="6"/>
        <end position="24"/>
    </location>
</feature>
<accession>A0A1B6GG89</accession>
<keyword evidence="3" id="KW-0472">Membrane</keyword>